<name>A0A1E7F8Q3_9STRA</name>
<dbReference type="KEGG" id="fcy:FRACYDRAFT_241098"/>
<reference evidence="2 3" key="1">
    <citation type="submission" date="2016-09" db="EMBL/GenBank/DDBJ databases">
        <title>Extensive genetic diversity and differential bi-allelic expression allows diatom success in the polar Southern Ocean.</title>
        <authorList>
            <consortium name="DOE Joint Genome Institute"/>
            <person name="Mock T."/>
            <person name="Otillar R.P."/>
            <person name="Strauss J."/>
            <person name="Dupont C."/>
            <person name="Frickenhaus S."/>
            <person name="Maumus F."/>
            <person name="Mcmullan M."/>
            <person name="Sanges R."/>
            <person name="Schmutz J."/>
            <person name="Toseland A."/>
            <person name="Valas R."/>
            <person name="Veluchamy A."/>
            <person name="Ward B.J."/>
            <person name="Allen A."/>
            <person name="Barry K."/>
            <person name="Falciatore A."/>
            <person name="Ferrante M."/>
            <person name="Fortunato A.E."/>
            <person name="Gloeckner G."/>
            <person name="Gruber A."/>
            <person name="Hipkin R."/>
            <person name="Janech M."/>
            <person name="Kroth P."/>
            <person name="Leese F."/>
            <person name="Lindquist E."/>
            <person name="Lyon B.R."/>
            <person name="Martin J."/>
            <person name="Mayer C."/>
            <person name="Parker M."/>
            <person name="Quesneville H."/>
            <person name="Raymond J."/>
            <person name="Uhlig C."/>
            <person name="Valentin K.U."/>
            <person name="Worden A.Z."/>
            <person name="Armbrust E.V."/>
            <person name="Bowler C."/>
            <person name="Green B."/>
            <person name="Moulton V."/>
            <person name="Van Oosterhout C."/>
            <person name="Grigoriev I."/>
        </authorList>
    </citation>
    <scope>NUCLEOTIDE SEQUENCE [LARGE SCALE GENOMIC DNA]</scope>
    <source>
        <strain evidence="2 3">CCMP1102</strain>
    </source>
</reference>
<feature type="region of interest" description="Disordered" evidence="1">
    <location>
        <begin position="55"/>
        <end position="81"/>
    </location>
</feature>
<evidence type="ECO:0000256" key="1">
    <source>
        <dbReference type="SAM" id="MobiDB-lite"/>
    </source>
</evidence>
<accession>A0A1E7F8Q3</accession>
<dbReference type="InParanoid" id="A0A1E7F8Q3"/>
<dbReference type="OrthoDB" id="42305at2759"/>
<dbReference type="EMBL" id="KV784360">
    <property type="protein sequence ID" value="OEU14551.1"/>
    <property type="molecule type" value="Genomic_DNA"/>
</dbReference>
<feature type="compositionally biased region" description="Low complexity" evidence="1">
    <location>
        <begin position="55"/>
        <end position="72"/>
    </location>
</feature>
<dbReference type="AlphaFoldDB" id="A0A1E7F8Q3"/>
<protein>
    <submittedName>
        <fullName evidence="2">Uncharacterized protein</fullName>
    </submittedName>
</protein>
<gene>
    <name evidence="2" type="ORF">FRACYDRAFT_241098</name>
</gene>
<keyword evidence="3" id="KW-1185">Reference proteome</keyword>
<evidence type="ECO:0000313" key="2">
    <source>
        <dbReference type="EMBL" id="OEU14551.1"/>
    </source>
</evidence>
<proteinExistence type="predicted"/>
<evidence type="ECO:0000313" key="3">
    <source>
        <dbReference type="Proteomes" id="UP000095751"/>
    </source>
</evidence>
<organism evidence="2 3">
    <name type="scientific">Fragilariopsis cylindrus CCMP1102</name>
    <dbReference type="NCBI Taxonomy" id="635003"/>
    <lineage>
        <taxon>Eukaryota</taxon>
        <taxon>Sar</taxon>
        <taxon>Stramenopiles</taxon>
        <taxon>Ochrophyta</taxon>
        <taxon>Bacillariophyta</taxon>
        <taxon>Bacillariophyceae</taxon>
        <taxon>Bacillariophycidae</taxon>
        <taxon>Bacillariales</taxon>
        <taxon>Bacillariaceae</taxon>
        <taxon>Fragilariopsis</taxon>
    </lineage>
</organism>
<sequence length="487" mass="55054">MTNQSASLPLPQKKHSSIGRNALLRSFLVAALLASLSATFHSTQIDQLYNNNPFSTTSNSTSSSKRSSSVEQRSSKSSREVQQLLLQQRPNFEKNEFTFSSFIVAGVDLAQFDLLNENDDTRKATSAIIKQEEEPPFELFEDFDLSSQLIGNETWVDLIGYRRDAEHPSLSFYVDKIARKRWLPTTKINPNGLEPFVLQYGSELISDPNAYHQIWNRELLEEEQHKALLRLLPIGIDYAAKPTHLSCAGGVWLTKNIGNTTFIGNGKKQMEENPDFSIDLVAKDLAGQLQIVQESCGKSVKESIALQRVTPGIVVEERFTSWEEDAENRGGTEFKVFTIWGRMWLAIWRPGMDGATAIIHRNGTNLEWAGKSEPLSDWIDWQQIVDIAERSGVNKDMFRTDIFVGVPSGSPVLRNGTSKEERLKAVRYVISENEIHPTEYFHYKKMKNIFDEGSRLWLAGYTNGNYRVVHNSEVPTAFVKNGFLPAI</sequence>
<dbReference type="Proteomes" id="UP000095751">
    <property type="component" value="Unassembled WGS sequence"/>
</dbReference>